<keyword evidence="8 9" id="KW-0413">Isomerase</keyword>
<dbReference type="CDD" id="cd00405">
    <property type="entry name" value="PRAI"/>
    <property type="match status" value="1"/>
</dbReference>
<comment type="pathway">
    <text evidence="2 9">Amino-acid biosynthesis; L-tryptophan biosynthesis; L-tryptophan from chorismate: step 3/5.</text>
</comment>
<evidence type="ECO:0000259" key="10">
    <source>
        <dbReference type="Pfam" id="PF00697"/>
    </source>
</evidence>
<evidence type="ECO:0000256" key="8">
    <source>
        <dbReference type="ARBA" id="ARBA00023235"/>
    </source>
</evidence>
<gene>
    <name evidence="9" type="primary">trpF</name>
    <name evidence="11" type="ORF">CUN49_13725</name>
</gene>
<evidence type="ECO:0000256" key="3">
    <source>
        <dbReference type="ARBA" id="ARBA00012572"/>
    </source>
</evidence>
<dbReference type="Proteomes" id="UP000229681">
    <property type="component" value="Unassembled WGS sequence"/>
</dbReference>
<dbReference type="PANTHER" id="PTHR42894">
    <property type="entry name" value="N-(5'-PHOSPHORIBOSYL)ANTHRANILATE ISOMERASE"/>
    <property type="match status" value="1"/>
</dbReference>
<dbReference type="AlphaFoldDB" id="A0A2M8PBB9"/>
<dbReference type="Pfam" id="PF00697">
    <property type="entry name" value="PRAI"/>
    <property type="match status" value="1"/>
</dbReference>
<organism evidence="11 12">
    <name type="scientific">Candidatus Thermofonsia Clade 1 bacterium</name>
    <dbReference type="NCBI Taxonomy" id="2364210"/>
    <lineage>
        <taxon>Bacteria</taxon>
        <taxon>Bacillati</taxon>
        <taxon>Chloroflexota</taxon>
        <taxon>Candidatus Thermofontia</taxon>
        <taxon>Candidatus Thermofonsia Clade 1</taxon>
    </lineage>
</organism>
<dbReference type="EC" id="5.3.1.24" evidence="3 9"/>
<dbReference type="UniPathway" id="UPA00035">
    <property type="reaction ID" value="UER00042"/>
</dbReference>
<evidence type="ECO:0000313" key="12">
    <source>
        <dbReference type="Proteomes" id="UP000229681"/>
    </source>
</evidence>
<comment type="caution">
    <text evidence="11">The sequence shown here is derived from an EMBL/GenBank/DDBJ whole genome shotgun (WGS) entry which is preliminary data.</text>
</comment>
<evidence type="ECO:0000256" key="2">
    <source>
        <dbReference type="ARBA" id="ARBA00004664"/>
    </source>
</evidence>
<name>A0A2M8PBB9_9CHLR</name>
<dbReference type="Gene3D" id="3.20.20.70">
    <property type="entry name" value="Aldolase class I"/>
    <property type="match status" value="1"/>
</dbReference>
<dbReference type="EMBL" id="PGTM01000265">
    <property type="protein sequence ID" value="PJF34815.1"/>
    <property type="molecule type" value="Genomic_DNA"/>
</dbReference>
<evidence type="ECO:0000313" key="11">
    <source>
        <dbReference type="EMBL" id="PJF34815.1"/>
    </source>
</evidence>
<dbReference type="SUPFAM" id="SSF51366">
    <property type="entry name" value="Ribulose-phoshate binding barrel"/>
    <property type="match status" value="1"/>
</dbReference>
<evidence type="ECO:0000256" key="9">
    <source>
        <dbReference type="HAMAP-Rule" id="MF_00135"/>
    </source>
</evidence>
<accession>A0A2M8PBB9</accession>
<keyword evidence="6 9" id="KW-0822">Tryptophan biosynthesis</keyword>
<dbReference type="InterPro" id="IPR011060">
    <property type="entry name" value="RibuloseP-bd_barrel"/>
</dbReference>
<dbReference type="GO" id="GO:0000162">
    <property type="term" value="P:L-tryptophan biosynthetic process"/>
    <property type="evidence" value="ECO:0007669"/>
    <property type="project" value="UniProtKB-UniRule"/>
</dbReference>
<evidence type="ECO:0000256" key="7">
    <source>
        <dbReference type="ARBA" id="ARBA00023141"/>
    </source>
</evidence>
<dbReference type="InterPro" id="IPR044643">
    <property type="entry name" value="TrpF_fam"/>
</dbReference>
<keyword evidence="5 9" id="KW-0028">Amino-acid biosynthesis</keyword>
<dbReference type="HAMAP" id="MF_00135">
    <property type="entry name" value="PRAI"/>
    <property type="match status" value="1"/>
</dbReference>
<evidence type="ECO:0000256" key="1">
    <source>
        <dbReference type="ARBA" id="ARBA00001164"/>
    </source>
</evidence>
<sequence>MAWLHSQQRVSAILADPSGPCIELRRKVSAMTLVKICGITNRADLIAAAEAGADMLGFIFYPQSPRAVTLDQAANLTATLRSLDVPRLPQCIGVFVDPEPAELLSLLQICHLNAAQIHRASAEKLRQIAQALHGACYPAVQAQSFDEIGAVMAIFKGETPSAPPWLPQLLLDAHHPHLAGGTGQRVDQGLARQAAQALSRLMLAGGLTPENVAETVQHVRPWAVDVSSGVEAERGRKDHGKMRAFIAAVRAASAD</sequence>
<protein>
    <recommendedName>
        <fullName evidence="4 9">N-(5'-phosphoribosyl)anthranilate isomerase</fullName>
        <shortName evidence="9">PRAI</shortName>
        <ecNumber evidence="3 9">5.3.1.24</ecNumber>
    </recommendedName>
</protein>
<evidence type="ECO:0000256" key="4">
    <source>
        <dbReference type="ARBA" id="ARBA00022272"/>
    </source>
</evidence>
<dbReference type="PANTHER" id="PTHR42894:SF1">
    <property type="entry name" value="N-(5'-PHOSPHORIBOSYL)ANTHRANILATE ISOMERASE"/>
    <property type="match status" value="1"/>
</dbReference>
<reference evidence="11 12" key="1">
    <citation type="submission" date="2017-11" db="EMBL/GenBank/DDBJ databases">
        <title>Evolution of Phototrophy in the Chloroflexi Phylum Driven by Horizontal Gene Transfer.</title>
        <authorList>
            <person name="Ward L.M."/>
            <person name="Hemp J."/>
            <person name="Shih P.M."/>
            <person name="Mcglynn S.E."/>
            <person name="Fischer W."/>
        </authorList>
    </citation>
    <scope>NUCLEOTIDE SEQUENCE [LARGE SCALE GENOMIC DNA]</scope>
    <source>
        <strain evidence="11">JP3_13</strain>
    </source>
</reference>
<comment type="similarity">
    <text evidence="9">Belongs to the TrpF family.</text>
</comment>
<comment type="catalytic activity">
    <reaction evidence="1 9">
        <text>N-(5-phospho-beta-D-ribosyl)anthranilate = 1-(2-carboxyphenylamino)-1-deoxy-D-ribulose 5-phosphate</text>
        <dbReference type="Rhea" id="RHEA:21540"/>
        <dbReference type="ChEBI" id="CHEBI:18277"/>
        <dbReference type="ChEBI" id="CHEBI:58613"/>
        <dbReference type="EC" id="5.3.1.24"/>
    </reaction>
</comment>
<keyword evidence="7 9" id="KW-0057">Aromatic amino acid biosynthesis</keyword>
<proteinExistence type="inferred from homology"/>
<dbReference type="InterPro" id="IPR001240">
    <property type="entry name" value="PRAI_dom"/>
</dbReference>
<dbReference type="GO" id="GO:0004640">
    <property type="term" value="F:phosphoribosylanthranilate isomerase activity"/>
    <property type="evidence" value="ECO:0007669"/>
    <property type="project" value="UniProtKB-UniRule"/>
</dbReference>
<evidence type="ECO:0000256" key="6">
    <source>
        <dbReference type="ARBA" id="ARBA00022822"/>
    </source>
</evidence>
<evidence type="ECO:0000256" key="5">
    <source>
        <dbReference type="ARBA" id="ARBA00022605"/>
    </source>
</evidence>
<feature type="domain" description="N-(5'phosphoribosyl) anthranilate isomerase (PRAI)" evidence="10">
    <location>
        <begin position="34"/>
        <end position="247"/>
    </location>
</feature>
<dbReference type="InterPro" id="IPR013785">
    <property type="entry name" value="Aldolase_TIM"/>
</dbReference>